<evidence type="ECO:0000256" key="2">
    <source>
        <dbReference type="ARBA" id="ARBA00022692"/>
    </source>
</evidence>
<dbReference type="AlphaFoldDB" id="A0A942I7B8"/>
<dbReference type="Proteomes" id="UP000680348">
    <property type="component" value="Unassembled WGS sequence"/>
</dbReference>
<evidence type="ECO:0000256" key="5">
    <source>
        <dbReference type="SAM" id="Phobius"/>
    </source>
</evidence>
<reference evidence="7" key="1">
    <citation type="submission" date="2021-04" db="EMBL/GenBank/DDBJ databases">
        <title>Pseudaminobacter soli sp. nov., isolated from paddy soil contaminated by heavy metals.</title>
        <authorList>
            <person name="Zhang K."/>
        </authorList>
    </citation>
    <scope>NUCLEOTIDE SEQUENCE</scope>
    <source>
        <strain evidence="7">19-2017</strain>
    </source>
</reference>
<gene>
    <name evidence="7" type="ORF">KEU06_06275</name>
</gene>
<dbReference type="PANTHER" id="PTHR12714:SF24">
    <property type="entry name" value="SLR1182 PROTEIN"/>
    <property type="match status" value="1"/>
</dbReference>
<organism evidence="7 8">
    <name type="scientific">Pseudaminobacter soli</name>
    <name type="common">ex Zhang et al. 2022</name>
    <dbReference type="NCBI Taxonomy" id="2831468"/>
    <lineage>
        <taxon>Bacteria</taxon>
        <taxon>Pseudomonadati</taxon>
        <taxon>Pseudomonadota</taxon>
        <taxon>Alphaproteobacteria</taxon>
        <taxon>Hyphomicrobiales</taxon>
        <taxon>Phyllobacteriaceae</taxon>
        <taxon>Pseudaminobacter</taxon>
    </lineage>
</organism>
<keyword evidence="3 5" id="KW-1133">Transmembrane helix</keyword>
<keyword evidence="6" id="KW-0732">Signal</keyword>
<evidence type="ECO:0000313" key="7">
    <source>
        <dbReference type="EMBL" id="MBS3648230.1"/>
    </source>
</evidence>
<evidence type="ECO:0000313" key="8">
    <source>
        <dbReference type="Proteomes" id="UP000680348"/>
    </source>
</evidence>
<keyword evidence="2 5" id="KW-0812">Transmembrane</keyword>
<keyword evidence="4 5" id="KW-0472">Membrane</keyword>
<evidence type="ECO:0000256" key="1">
    <source>
        <dbReference type="ARBA" id="ARBA00004127"/>
    </source>
</evidence>
<evidence type="ECO:0000256" key="3">
    <source>
        <dbReference type="ARBA" id="ARBA00022989"/>
    </source>
</evidence>
<accession>A0A942I7B8</accession>
<proteinExistence type="predicted"/>
<evidence type="ECO:0000256" key="4">
    <source>
        <dbReference type="ARBA" id="ARBA00023136"/>
    </source>
</evidence>
<dbReference type="PANTHER" id="PTHR12714">
    <property type="entry name" value="PROTEIN-S ISOPRENYLCYSTEINE O-METHYLTRANSFERASE"/>
    <property type="match status" value="1"/>
</dbReference>
<comment type="subcellular location">
    <subcellularLocation>
        <location evidence="1">Endomembrane system</location>
        <topology evidence="1">Multi-pass membrane protein</topology>
    </subcellularLocation>
</comment>
<feature type="signal peptide" evidence="6">
    <location>
        <begin position="1"/>
        <end position="25"/>
    </location>
</feature>
<dbReference type="Gene3D" id="1.20.120.1630">
    <property type="match status" value="1"/>
</dbReference>
<sequence>MLTLRIPPLLLALIFACVMIAAAMATPAISLDAPALRWAGTAIILAGLAVCAGGVLAFRRAGTTVDPTRPDKASALVRSGIYRFTRNPMYLGFLLFLAGLGVLLGHPAALVIALAFVPYMNRFQIEPEEEALARLFGDEFERFRREVRRWL</sequence>
<comment type="caution">
    <text evidence="7">The sequence shown here is derived from an EMBL/GenBank/DDBJ whole genome shotgun (WGS) entry which is preliminary data.</text>
</comment>
<dbReference type="GO" id="GO:0012505">
    <property type="term" value="C:endomembrane system"/>
    <property type="evidence" value="ECO:0007669"/>
    <property type="project" value="UniProtKB-SubCell"/>
</dbReference>
<keyword evidence="8" id="KW-1185">Reference proteome</keyword>
<dbReference type="PROSITE" id="PS51257">
    <property type="entry name" value="PROKAR_LIPOPROTEIN"/>
    <property type="match status" value="1"/>
</dbReference>
<dbReference type="GO" id="GO:0016740">
    <property type="term" value="F:transferase activity"/>
    <property type="evidence" value="ECO:0007669"/>
    <property type="project" value="UniProtKB-ARBA"/>
</dbReference>
<dbReference type="RefSeq" id="WP_188253800.1">
    <property type="nucleotide sequence ID" value="NZ_JABVCF010000003.1"/>
</dbReference>
<feature type="transmembrane region" description="Helical" evidence="5">
    <location>
        <begin position="90"/>
        <end position="117"/>
    </location>
</feature>
<protein>
    <submittedName>
        <fullName evidence="7">Isoprenylcysteine carboxylmethyltransferase family protein</fullName>
    </submittedName>
</protein>
<feature type="transmembrane region" description="Helical" evidence="5">
    <location>
        <begin position="35"/>
        <end position="58"/>
    </location>
</feature>
<feature type="chain" id="PRO_5036773782" evidence="6">
    <location>
        <begin position="26"/>
        <end position="151"/>
    </location>
</feature>
<evidence type="ECO:0000256" key="6">
    <source>
        <dbReference type="SAM" id="SignalP"/>
    </source>
</evidence>
<name>A0A942I7B8_9HYPH</name>
<dbReference type="InterPro" id="IPR007318">
    <property type="entry name" value="Phopholipid_MeTrfase"/>
</dbReference>
<dbReference type="EMBL" id="JAGWCR010000003">
    <property type="protein sequence ID" value="MBS3648230.1"/>
    <property type="molecule type" value="Genomic_DNA"/>
</dbReference>
<dbReference type="Pfam" id="PF04191">
    <property type="entry name" value="PEMT"/>
    <property type="match status" value="1"/>
</dbReference>